<dbReference type="Gene3D" id="3.60.21.10">
    <property type="match status" value="1"/>
</dbReference>
<dbReference type="AlphaFoldDB" id="A0A1M6FK48"/>
<dbReference type="GO" id="GO:0016787">
    <property type="term" value="F:hydrolase activity"/>
    <property type="evidence" value="ECO:0007669"/>
    <property type="project" value="InterPro"/>
</dbReference>
<dbReference type="InterPro" id="IPR029052">
    <property type="entry name" value="Metallo-depent_PP-like"/>
</dbReference>
<dbReference type="RefSeq" id="WP_073005980.1">
    <property type="nucleotide sequence ID" value="NZ_FQZO01000002.1"/>
</dbReference>
<gene>
    <name evidence="2" type="ORF">SAMN05444401_1975</name>
</gene>
<evidence type="ECO:0000313" key="3">
    <source>
        <dbReference type="Proteomes" id="UP000184080"/>
    </source>
</evidence>
<dbReference type="OrthoDB" id="9773199at2"/>
<dbReference type="SUPFAM" id="SSF56300">
    <property type="entry name" value="Metallo-dependent phosphatases"/>
    <property type="match status" value="1"/>
</dbReference>
<dbReference type="EMBL" id="FQZO01000002">
    <property type="protein sequence ID" value="SHI98067.1"/>
    <property type="molecule type" value="Genomic_DNA"/>
</dbReference>
<dbReference type="Proteomes" id="UP000184080">
    <property type="component" value="Unassembled WGS sequence"/>
</dbReference>
<accession>A0A1M6FK48</accession>
<reference evidence="2 3" key="1">
    <citation type="submission" date="2016-11" db="EMBL/GenBank/DDBJ databases">
        <authorList>
            <person name="Jaros S."/>
            <person name="Januszkiewicz K."/>
            <person name="Wedrychowicz H."/>
        </authorList>
    </citation>
    <scope>NUCLEOTIDE SEQUENCE [LARGE SCALE GENOMIC DNA]</scope>
    <source>
        <strain evidence="2 3">DSM 21864</strain>
    </source>
</reference>
<sequence length="297" mass="35156">MNGLERLSKIFQSSEEIRFNDYSKIVLFSDCHRGDGSWADNLMKNQNIYFAALTYYYELNYTYIEIGDGDELWENSKFYDIVHAHEDIFWLLSRFYNKNSLYLIFGNHDIVKRNEEFVKANLYEYFDERWKKNIPLFKGIKIHEGLVLKHQDLGYKIFLVHGHQVDFLNYHLWTLSRFLVRYLWKPLESFGVNDPTSTAKNYHKKAEVEKKLTQWVKKEKHAIIAGHTHRPRFPEVGETPYFNDGSCVHPRCITAIEIAGGNIMLVKWFVKTKNDGTLYIGREILAGPRKLKSYFNS</sequence>
<dbReference type="STRING" id="1121298.SAMN05444401_1975"/>
<evidence type="ECO:0000313" key="2">
    <source>
        <dbReference type="EMBL" id="SHI98067.1"/>
    </source>
</evidence>
<proteinExistence type="predicted"/>
<protein>
    <submittedName>
        <fullName evidence="2">UDP-2,3-diacylglucosamine pyrophosphatase LpxH</fullName>
    </submittedName>
</protein>
<name>A0A1M6FK48_9CLOT</name>
<feature type="domain" description="Calcineurin-like phosphoesterase" evidence="1">
    <location>
        <begin position="24"/>
        <end position="231"/>
    </location>
</feature>
<organism evidence="2 3">
    <name type="scientific">Clostridium amylolyticum</name>
    <dbReference type="NCBI Taxonomy" id="1121298"/>
    <lineage>
        <taxon>Bacteria</taxon>
        <taxon>Bacillati</taxon>
        <taxon>Bacillota</taxon>
        <taxon>Clostridia</taxon>
        <taxon>Eubacteriales</taxon>
        <taxon>Clostridiaceae</taxon>
        <taxon>Clostridium</taxon>
    </lineage>
</organism>
<dbReference type="Pfam" id="PF00149">
    <property type="entry name" value="Metallophos"/>
    <property type="match status" value="1"/>
</dbReference>
<keyword evidence="3" id="KW-1185">Reference proteome</keyword>
<evidence type="ECO:0000259" key="1">
    <source>
        <dbReference type="Pfam" id="PF00149"/>
    </source>
</evidence>
<dbReference type="InterPro" id="IPR004843">
    <property type="entry name" value="Calcineurin-like_PHP"/>
</dbReference>